<accession>A0A5A7N364</accession>
<evidence type="ECO:0000256" key="2">
    <source>
        <dbReference type="ARBA" id="ARBA00022448"/>
    </source>
</evidence>
<keyword evidence="2" id="KW-0813">Transport</keyword>
<evidence type="ECO:0000259" key="6">
    <source>
        <dbReference type="PROSITE" id="PS50893"/>
    </source>
</evidence>
<evidence type="ECO:0000256" key="3">
    <source>
        <dbReference type="ARBA" id="ARBA00022458"/>
    </source>
</evidence>
<feature type="domain" description="ABC transporter" evidence="6">
    <location>
        <begin position="5"/>
        <end position="232"/>
    </location>
</feature>
<dbReference type="Gene3D" id="3.40.50.300">
    <property type="entry name" value="P-loop containing nucleotide triphosphate hydrolases"/>
    <property type="match status" value="1"/>
</dbReference>
<dbReference type="InterPro" id="IPR017871">
    <property type="entry name" value="ABC_transporter-like_CS"/>
</dbReference>
<comment type="caution">
    <text evidence="7">The sequence shown here is derived from an EMBL/GenBank/DDBJ whole genome shotgun (WGS) entry which is preliminary data.</text>
</comment>
<dbReference type="EMBL" id="BKCM01000018">
    <property type="protein sequence ID" value="GER02154.1"/>
    <property type="molecule type" value="Genomic_DNA"/>
</dbReference>
<dbReference type="EMBL" id="BKCL01000003">
    <property type="protein sequence ID" value="GEQ97405.1"/>
    <property type="molecule type" value="Genomic_DNA"/>
</dbReference>
<comment type="similarity">
    <text evidence="1">Belongs to the ABC transporter superfamily.</text>
</comment>
<evidence type="ECO:0000256" key="5">
    <source>
        <dbReference type="ARBA" id="ARBA00022840"/>
    </source>
</evidence>
<keyword evidence="5 7" id="KW-0067">ATP-binding</keyword>
<protein>
    <submittedName>
        <fullName evidence="7">ABC transporter ATP-binding protein</fullName>
    </submittedName>
</protein>
<evidence type="ECO:0000313" key="8">
    <source>
        <dbReference type="EMBL" id="GER02154.1"/>
    </source>
</evidence>
<gene>
    <name evidence="7" type="ORF">JCM17844_10420</name>
    <name evidence="8" type="ORF">JCM17845_27770</name>
</gene>
<evidence type="ECO:0000313" key="7">
    <source>
        <dbReference type="EMBL" id="GEQ97405.1"/>
    </source>
</evidence>
<dbReference type="Pfam" id="PF00005">
    <property type="entry name" value="ABC_tran"/>
    <property type="match status" value="1"/>
</dbReference>
<dbReference type="RefSeq" id="WP_149999910.1">
    <property type="nucleotide sequence ID" value="NZ_BKCL01000003.1"/>
</dbReference>
<dbReference type="InterPro" id="IPR003439">
    <property type="entry name" value="ABC_transporter-like_ATP-bd"/>
</dbReference>
<keyword evidence="3" id="KW-0536">Nodulation</keyword>
<evidence type="ECO:0000256" key="1">
    <source>
        <dbReference type="ARBA" id="ARBA00005417"/>
    </source>
</evidence>
<accession>A0A5A7MR14</accession>
<name>A0A5A7MR14_9PROT</name>
<evidence type="ECO:0000313" key="9">
    <source>
        <dbReference type="Proteomes" id="UP000322084"/>
    </source>
</evidence>
<evidence type="ECO:0000313" key="10">
    <source>
        <dbReference type="Proteomes" id="UP000325187"/>
    </source>
</evidence>
<dbReference type="PANTHER" id="PTHR42711:SF5">
    <property type="entry name" value="ABC TRANSPORTER ATP-BINDING PROTEIN NATA"/>
    <property type="match status" value="1"/>
</dbReference>
<dbReference type="GO" id="GO:0005524">
    <property type="term" value="F:ATP binding"/>
    <property type="evidence" value="ECO:0007669"/>
    <property type="project" value="UniProtKB-KW"/>
</dbReference>
<dbReference type="InterPro" id="IPR025302">
    <property type="entry name" value="DrrA1/2-like_C"/>
</dbReference>
<dbReference type="AlphaFoldDB" id="A0A5A7MR14"/>
<proteinExistence type="inferred from homology"/>
<dbReference type="SUPFAM" id="SSF52540">
    <property type="entry name" value="P-loop containing nucleoside triphosphate hydrolases"/>
    <property type="match status" value="1"/>
</dbReference>
<dbReference type="GO" id="GO:0016887">
    <property type="term" value="F:ATP hydrolysis activity"/>
    <property type="evidence" value="ECO:0007669"/>
    <property type="project" value="InterPro"/>
</dbReference>
<evidence type="ECO:0000256" key="4">
    <source>
        <dbReference type="ARBA" id="ARBA00022741"/>
    </source>
</evidence>
<keyword evidence="10" id="KW-1185">Reference proteome</keyword>
<sequence length="320" mass="35192">MAPIVELSNVHKRFGDHIAVENVSMQVEPGQVYGFLGPNGAGKTTSIRIMLGIIDPDRGTRQILGAQSALSVSHRVGYLPEERGLYKNMSAQNVIAYLGQLKGMDGVSAKRRAGELLERYGLADAAKKRVKQLSKGMAQKVQVLSTMVHDPDLLVLDEPFSGLDPVNQQVLEDLLADMKQAGKTIIFSTHVMQHAERLCDRIGLVAHGRDVFNGTVGEAKRLLAPRILLRTKDDIVALHELEAVRGVTRISEENGVMEWEIVTQGRVSTEELVGRCMEHRIEIAHFSMIEPSLHEVFVHLVGGEKAVDGQNVSKERGDAK</sequence>
<dbReference type="InterPro" id="IPR027417">
    <property type="entry name" value="P-loop_NTPase"/>
</dbReference>
<organism evidence="7 9">
    <name type="scientific">Iodidimonas gelatinilytica</name>
    <dbReference type="NCBI Taxonomy" id="1236966"/>
    <lineage>
        <taxon>Bacteria</taxon>
        <taxon>Pseudomonadati</taxon>
        <taxon>Pseudomonadota</taxon>
        <taxon>Alphaproteobacteria</taxon>
        <taxon>Iodidimonadales</taxon>
        <taxon>Iodidimonadaceae</taxon>
        <taxon>Iodidimonas</taxon>
    </lineage>
</organism>
<dbReference type="InterPro" id="IPR050763">
    <property type="entry name" value="ABC_transporter_ATP-binding"/>
</dbReference>
<dbReference type="SMART" id="SM00382">
    <property type="entry name" value="AAA"/>
    <property type="match status" value="1"/>
</dbReference>
<reference evidence="9 10" key="1">
    <citation type="submission" date="2019-09" db="EMBL/GenBank/DDBJ databases">
        <title>NBRP : Genome information of microbial organism related human and environment.</title>
        <authorList>
            <person name="Hattori M."/>
            <person name="Oshima K."/>
            <person name="Inaba H."/>
            <person name="Suda W."/>
            <person name="Sakamoto M."/>
            <person name="Iino T."/>
            <person name="Kitahara M."/>
            <person name="Oshida Y."/>
            <person name="Iida T."/>
            <person name="Kudo T."/>
            <person name="Itoh T."/>
            <person name="Ohkuma M."/>
        </authorList>
    </citation>
    <scope>NUCLEOTIDE SEQUENCE [LARGE SCALE GENOMIC DNA]</scope>
    <source>
        <strain evidence="7 9">Hi-2</strain>
        <strain evidence="8 10">Mie-1</strain>
    </source>
</reference>
<dbReference type="PROSITE" id="PS00211">
    <property type="entry name" value="ABC_TRANSPORTER_1"/>
    <property type="match status" value="1"/>
</dbReference>
<dbReference type="Pfam" id="PF13732">
    <property type="entry name" value="DrrA1-3_C"/>
    <property type="match status" value="1"/>
</dbReference>
<keyword evidence="4" id="KW-0547">Nucleotide-binding</keyword>
<dbReference type="InterPro" id="IPR003593">
    <property type="entry name" value="AAA+_ATPase"/>
</dbReference>
<dbReference type="PANTHER" id="PTHR42711">
    <property type="entry name" value="ABC TRANSPORTER ATP-BINDING PROTEIN"/>
    <property type="match status" value="1"/>
</dbReference>
<dbReference type="Proteomes" id="UP000322084">
    <property type="component" value="Unassembled WGS sequence"/>
</dbReference>
<dbReference type="Proteomes" id="UP000325187">
    <property type="component" value="Unassembled WGS sequence"/>
</dbReference>
<dbReference type="PROSITE" id="PS50893">
    <property type="entry name" value="ABC_TRANSPORTER_2"/>
    <property type="match status" value="1"/>
</dbReference>